<evidence type="ECO:0000256" key="7">
    <source>
        <dbReference type="ARBA" id="ARBA00023237"/>
    </source>
</evidence>
<keyword evidence="6" id="KW-0472">Membrane</keyword>
<keyword evidence="11" id="KW-1185">Reference proteome</keyword>
<dbReference type="Proteomes" id="UP000241010">
    <property type="component" value="Unassembled WGS sequence"/>
</dbReference>
<dbReference type="OrthoDB" id="314748at2"/>
<sequence length="447" mass="48496">MIQFRPFRTPGSRASALIACILLAGCAGLPEPDGIEAAIIERSRGLAPLAPAQGSDSRSTTRNGLLRSPSVREAASRVSASADEVRVKRAALFPGLGLSLGGGAGAAGSGDPALQLEASQLLFDSGNSKRTVEVADFDLEINYIAFQKAVDDAALELLKAYDDVQTRGELLDVYRKQMTALRELEALVAARAERGAVASTDLLESRKRLQSATFLVNDAELALAEAQDRLILLSGQPQGGRVQIGSDSCKLRGESDDLRMARLERARAELALEKAEHARAPRVLLKPLMRSEIGSSRLPVGLNLDIQSDLLQGGALSARENAERNSLTAAEARLDVVRLEDDLAERALLRSLAAGDRKTQMLNRQIGLLFETRALYRSQYFDMGTRRLSELLDNEEEYYARQAELAELRAELAATRLDCAARSRVLRRELGLEGNSLYGFPLSTDLP</sequence>
<keyword evidence="5" id="KW-0812">Transmembrane</keyword>
<evidence type="ECO:0000256" key="2">
    <source>
        <dbReference type="ARBA" id="ARBA00007613"/>
    </source>
</evidence>
<dbReference type="Pfam" id="PF02321">
    <property type="entry name" value="OEP"/>
    <property type="match status" value="1"/>
</dbReference>
<evidence type="ECO:0000256" key="5">
    <source>
        <dbReference type="ARBA" id="ARBA00022692"/>
    </source>
</evidence>
<dbReference type="Gene3D" id="1.20.1600.10">
    <property type="entry name" value="Outer membrane efflux proteins (OEP)"/>
    <property type="match status" value="1"/>
</dbReference>
<evidence type="ECO:0000256" key="3">
    <source>
        <dbReference type="ARBA" id="ARBA00022448"/>
    </source>
</evidence>
<dbReference type="PANTHER" id="PTHR30026:SF22">
    <property type="entry name" value="OUTER MEMBRANE EFFLUX PROTEIN"/>
    <property type="match status" value="1"/>
</dbReference>
<accession>A0A2T4JTF7</accession>
<organism evidence="10 11">
    <name type="scientific">Cereibacter changlensis JA139</name>
    <dbReference type="NCBI Taxonomy" id="1188249"/>
    <lineage>
        <taxon>Bacteria</taxon>
        <taxon>Pseudomonadati</taxon>
        <taxon>Pseudomonadota</taxon>
        <taxon>Alphaproteobacteria</taxon>
        <taxon>Rhodobacterales</taxon>
        <taxon>Paracoccaceae</taxon>
        <taxon>Cereibacter</taxon>
    </lineage>
</organism>
<keyword evidence="3" id="KW-0813">Transport</keyword>
<dbReference type="InterPro" id="IPR051906">
    <property type="entry name" value="TolC-like"/>
</dbReference>
<evidence type="ECO:0000256" key="9">
    <source>
        <dbReference type="SAM" id="MobiDB-lite"/>
    </source>
</evidence>
<comment type="caution">
    <text evidence="10">The sequence shown here is derived from an EMBL/GenBank/DDBJ whole genome shotgun (WGS) entry which is preliminary data.</text>
</comment>
<evidence type="ECO:0000313" key="11">
    <source>
        <dbReference type="Proteomes" id="UP000241010"/>
    </source>
</evidence>
<dbReference type="AlphaFoldDB" id="A0A2T4JTF7"/>
<feature type="region of interest" description="Disordered" evidence="9">
    <location>
        <begin position="49"/>
        <end position="68"/>
    </location>
</feature>
<dbReference type="GO" id="GO:1990281">
    <property type="term" value="C:efflux pump complex"/>
    <property type="evidence" value="ECO:0007669"/>
    <property type="project" value="TreeGrafter"/>
</dbReference>
<feature type="compositionally biased region" description="Polar residues" evidence="9">
    <location>
        <begin position="54"/>
        <end position="63"/>
    </location>
</feature>
<keyword evidence="7" id="KW-0998">Cell outer membrane</keyword>
<dbReference type="GO" id="GO:0009279">
    <property type="term" value="C:cell outer membrane"/>
    <property type="evidence" value="ECO:0007669"/>
    <property type="project" value="UniProtKB-SubCell"/>
</dbReference>
<evidence type="ECO:0000256" key="6">
    <source>
        <dbReference type="ARBA" id="ARBA00023136"/>
    </source>
</evidence>
<dbReference type="PROSITE" id="PS51257">
    <property type="entry name" value="PROKAR_LIPOPROTEIN"/>
    <property type="match status" value="1"/>
</dbReference>
<evidence type="ECO:0000313" key="10">
    <source>
        <dbReference type="EMBL" id="PTE21201.1"/>
    </source>
</evidence>
<dbReference type="GO" id="GO:0015562">
    <property type="term" value="F:efflux transmembrane transporter activity"/>
    <property type="evidence" value="ECO:0007669"/>
    <property type="project" value="InterPro"/>
</dbReference>
<dbReference type="InterPro" id="IPR003423">
    <property type="entry name" value="OMP_efflux"/>
</dbReference>
<dbReference type="PANTHER" id="PTHR30026">
    <property type="entry name" value="OUTER MEMBRANE PROTEIN TOLC"/>
    <property type="match status" value="1"/>
</dbReference>
<dbReference type="RefSeq" id="WP_107664431.1">
    <property type="nucleotide sequence ID" value="NZ_PZKG01000061.1"/>
</dbReference>
<evidence type="ECO:0000256" key="4">
    <source>
        <dbReference type="ARBA" id="ARBA00022452"/>
    </source>
</evidence>
<dbReference type="GO" id="GO:0015288">
    <property type="term" value="F:porin activity"/>
    <property type="evidence" value="ECO:0007669"/>
    <property type="project" value="TreeGrafter"/>
</dbReference>
<comment type="subcellular location">
    <subcellularLocation>
        <location evidence="1">Cell outer membrane</location>
    </subcellularLocation>
</comment>
<protein>
    <recommendedName>
        <fullName evidence="12">Agglutination protein</fullName>
    </recommendedName>
</protein>
<name>A0A2T4JTF7_9RHOB</name>
<feature type="coiled-coil region" evidence="8">
    <location>
        <begin position="216"/>
        <end position="280"/>
    </location>
</feature>
<dbReference type="SUPFAM" id="SSF56954">
    <property type="entry name" value="Outer membrane efflux proteins (OEP)"/>
    <property type="match status" value="1"/>
</dbReference>
<evidence type="ECO:0000256" key="8">
    <source>
        <dbReference type="SAM" id="Coils"/>
    </source>
</evidence>
<gene>
    <name evidence="10" type="ORF">C5F48_13505</name>
</gene>
<keyword evidence="4" id="KW-1134">Transmembrane beta strand</keyword>
<reference evidence="10 11" key="1">
    <citation type="submission" date="2018-03" db="EMBL/GenBank/DDBJ databases">
        <title>Cereibacter changlensis.</title>
        <authorList>
            <person name="Meyer T.E."/>
            <person name="Miller S."/>
            <person name="Lodha T."/>
            <person name="Gandham S."/>
            <person name="Chintalapati S."/>
            <person name="Chintalapati V.R."/>
        </authorList>
    </citation>
    <scope>NUCLEOTIDE SEQUENCE [LARGE SCALE GENOMIC DNA]</scope>
    <source>
        <strain evidence="10 11">JA139</strain>
    </source>
</reference>
<dbReference type="EMBL" id="PZKG01000061">
    <property type="protein sequence ID" value="PTE21201.1"/>
    <property type="molecule type" value="Genomic_DNA"/>
</dbReference>
<keyword evidence="8" id="KW-0175">Coiled coil</keyword>
<evidence type="ECO:0008006" key="12">
    <source>
        <dbReference type="Google" id="ProtNLM"/>
    </source>
</evidence>
<proteinExistence type="inferred from homology"/>
<evidence type="ECO:0000256" key="1">
    <source>
        <dbReference type="ARBA" id="ARBA00004442"/>
    </source>
</evidence>
<comment type="similarity">
    <text evidence="2">Belongs to the outer membrane factor (OMF) (TC 1.B.17) family.</text>
</comment>